<evidence type="ECO:0000256" key="1">
    <source>
        <dbReference type="SAM" id="MobiDB-lite"/>
    </source>
</evidence>
<dbReference type="AlphaFoldDB" id="K0RTF2"/>
<accession>K0RTF2</accession>
<feature type="signal peptide" evidence="2">
    <location>
        <begin position="1"/>
        <end position="19"/>
    </location>
</feature>
<proteinExistence type="predicted"/>
<feature type="compositionally biased region" description="Low complexity" evidence="1">
    <location>
        <begin position="150"/>
        <end position="160"/>
    </location>
</feature>
<feature type="chain" id="PRO_5003839440" evidence="2">
    <location>
        <begin position="20"/>
        <end position="167"/>
    </location>
</feature>
<evidence type="ECO:0000256" key="2">
    <source>
        <dbReference type="SAM" id="SignalP"/>
    </source>
</evidence>
<organism evidence="3 4">
    <name type="scientific">Thalassiosira oceanica</name>
    <name type="common">Marine diatom</name>
    <dbReference type="NCBI Taxonomy" id="159749"/>
    <lineage>
        <taxon>Eukaryota</taxon>
        <taxon>Sar</taxon>
        <taxon>Stramenopiles</taxon>
        <taxon>Ochrophyta</taxon>
        <taxon>Bacillariophyta</taxon>
        <taxon>Coscinodiscophyceae</taxon>
        <taxon>Thalassiosirophycidae</taxon>
        <taxon>Thalassiosirales</taxon>
        <taxon>Thalassiosiraceae</taxon>
        <taxon>Thalassiosira</taxon>
    </lineage>
</organism>
<keyword evidence="4" id="KW-1185">Reference proteome</keyword>
<gene>
    <name evidence="3" type="ORF">THAOC_24614</name>
</gene>
<protein>
    <submittedName>
        <fullName evidence="3">Uncharacterized protein</fullName>
    </submittedName>
</protein>
<evidence type="ECO:0000313" key="4">
    <source>
        <dbReference type="Proteomes" id="UP000266841"/>
    </source>
</evidence>
<comment type="caution">
    <text evidence="3">The sequence shown here is derived from an EMBL/GenBank/DDBJ whole genome shotgun (WGS) entry which is preliminary data.</text>
</comment>
<feature type="compositionally biased region" description="Basic and acidic residues" evidence="1">
    <location>
        <begin position="110"/>
        <end position="149"/>
    </location>
</feature>
<dbReference type="EMBL" id="AGNL01033576">
    <property type="protein sequence ID" value="EJK55634.1"/>
    <property type="molecule type" value="Genomic_DNA"/>
</dbReference>
<reference evidence="3 4" key="1">
    <citation type="journal article" date="2012" name="Genome Biol.">
        <title>Genome and low-iron response of an oceanic diatom adapted to chronic iron limitation.</title>
        <authorList>
            <person name="Lommer M."/>
            <person name="Specht M."/>
            <person name="Roy A.S."/>
            <person name="Kraemer L."/>
            <person name="Andreson R."/>
            <person name="Gutowska M.A."/>
            <person name="Wolf J."/>
            <person name="Bergner S.V."/>
            <person name="Schilhabel M.B."/>
            <person name="Klostermeier U.C."/>
            <person name="Beiko R.G."/>
            <person name="Rosenstiel P."/>
            <person name="Hippler M."/>
            <person name="Laroche J."/>
        </authorList>
    </citation>
    <scope>NUCLEOTIDE SEQUENCE [LARGE SCALE GENOMIC DNA]</scope>
    <source>
        <strain evidence="3 4">CCMP1005</strain>
    </source>
</reference>
<feature type="region of interest" description="Disordered" evidence="1">
    <location>
        <begin position="96"/>
        <end position="167"/>
    </location>
</feature>
<dbReference type="Proteomes" id="UP000266841">
    <property type="component" value="Unassembled WGS sequence"/>
</dbReference>
<name>K0RTF2_THAOC</name>
<keyword evidence="2" id="KW-0732">Signal</keyword>
<sequence length="167" mass="18817">MRSILATVAVFTMVSWAEAGLRGGPIVERRRRMSSANELPQHGLHRPGKQPKEIHDLILASRARQLERRGGDGKIVQYESTDGSVVEYAMEREDVMEPTQAISGRFMARRPGEREKPGRKPAKPENRHYQQKGKDKKEKDKKDKKKGQEEAAQAQAQAAQNCSEEGK</sequence>
<evidence type="ECO:0000313" key="3">
    <source>
        <dbReference type="EMBL" id="EJK55634.1"/>
    </source>
</evidence>